<feature type="transmembrane region" description="Helical" evidence="7">
    <location>
        <begin position="471"/>
        <end position="491"/>
    </location>
</feature>
<dbReference type="PROSITE" id="PS50928">
    <property type="entry name" value="ABC_TM1"/>
    <property type="match status" value="2"/>
</dbReference>
<feature type="transmembrane region" description="Helical" evidence="7">
    <location>
        <begin position="260"/>
        <end position="281"/>
    </location>
</feature>
<keyword evidence="5 7" id="KW-1133">Transmembrane helix</keyword>
<dbReference type="SUPFAM" id="SSF161098">
    <property type="entry name" value="MetI-like"/>
    <property type="match status" value="2"/>
</dbReference>
<dbReference type="RefSeq" id="WP_009602782.1">
    <property type="nucleotide sequence ID" value="NZ_AEIU01000096.1"/>
</dbReference>
<feature type="transmembrane region" description="Helical" evidence="7">
    <location>
        <begin position="417"/>
        <end position="437"/>
    </location>
</feature>
<dbReference type="GO" id="GO:0005886">
    <property type="term" value="C:plasma membrane"/>
    <property type="evidence" value="ECO:0007669"/>
    <property type="project" value="UniProtKB-SubCell"/>
</dbReference>
<feature type="transmembrane region" description="Helical" evidence="7">
    <location>
        <begin position="96"/>
        <end position="115"/>
    </location>
</feature>
<feature type="transmembrane region" description="Helical" evidence="7">
    <location>
        <begin position="52"/>
        <end position="84"/>
    </location>
</feature>
<comment type="caution">
    <text evidence="9">The sequence shown here is derived from an EMBL/GenBank/DDBJ whole genome shotgun (WGS) entry which is preliminary data.</text>
</comment>
<keyword evidence="6 7" id="KW-0472">Membrane</keyword>
<protein>
    <submittedName>
        <fullName evidence="9">Putative thiamine transport system permease protein</fullName>
    </submittedName>
</protein>
<feature type="domain" description="ABC transmembrane type-1" evidence="8">
    <location>
        <begin position="54"/>
        <end position="274"/>
    </location>
</feature>
<keyword evidence="4 7" id="KW-0812">Transmembrane</keyword>
<dbReference type="STRING" id="796620.VIBC2010_15334"/>
<evidence type="ECO:0000313" key="10">
    <source>
        <dbReference type="Proteomes" id="UP000002943"/>
    </source>
</evidence>
<reference evidence="9 10" key="1">
    <citation type="journal article" date="2012" name="Int. J. Syst. Evol. Microbiol.">
        <title>Vibrio caribbeanicus sp. nov., isolated from the marine sponge Scleritoderma cyanea.</title>
        <authorList>
            <person name="Hoffmann M."/>
            <person name="Monday S.R."/>
            <person name="Allard M.W."/>
            <person name="Strain E.A."/>
            <person name="Whittaker P."/>
            <person name="Naum M."/>
            <person name="McCarthy P.J."/>
            <person name="Lopez J.V."/>
            <person name="Fischer M."/>
            <person name="Brown E.W."/>
        </authorList>
    </citation>
    <scope>NUCLEOTIDE SEQUENCE [LARGE SCALE GENOMIC DNA]</scope>
    <source>
        <strain evidence="9 10">ATCC BAA-2122</strain>
    </source>
</reference>
<feature type="transmembrane region" description="Helical" evidence="7">
    <location>
        <begin position="387"/>
        <end position="411"/>
    </location>
</feature>
<evidence type="ECO:0000256" key="2">
    <source>
        <dbReference type="ARBA" id="ARBA00022448"/>
    </source>
</evidence>
<dbReference type="Gene3D" id="1.10.3720.10">
    <property type="entry name" value="MetI-like"/>
    <property type="match status" value="2"/>
</dbReference>
<feature type="transmembrane region" description="Helical" evidence="7">
    <location>
        <begin position="149"/>
        <end position="173"/>
    </location>
</feature>
<dbReference type="InterPro" id="IPR000515">
    <property type="entry name" value="MetI-like"/>
</dbReference>
<name>E3BNK1_9VIBR</name>
<feature type="transmembrane region" description="Helical" evidence="7">
    <location>
        <begin position="302"/>
        <end position="324"/>
    </location>
</feature>
<gene>
    <name evidence="9" type="ORF">VIBC2010_15334</name>
</gene>
<keyword evidence="10" id="KW-1185">Reference proteome</keyword>
<accession>E3BNK1</accession>
<dbReference type="CDD" id="cd06261">
    <property type="entry name" value="TM_PBP2"/>
    <property type="match status" value="1"/>
</dbReference>
<feature type="transmembrane region" description="Helical" evidence="7">
    <location>
        <begin position="7"/>
        <end position="32"/>
    </location>
</feature>
<dbReference type="PANTHER" id="PTHR30183">
    <property type="entry name" value="MOLYBDENUM TRANSPORT SYSTEM PERMEASE PROTEIN MODB"/>
    <property type="match status" value="1"/>
</dbReference>
<proteinExistence type="predicted"/>
<feature type="transmembrane region" description="Helical" evidence="7">
    <location>
        <begin position="523"/>
        <end position="543"/>
    </location>
</feature>
<evidence type="ECO:0000256" key="6">
    <source>
        <dbReference type="ARBA" id="ARBA00023136"/>
    </source>
</evidence>
<evidence type="ECO:0000256" key="4">
    <source>
        <dbReference type="ARBA" id="ARBA00022692"/>
    </source>
</evidence>
<feature type="transmembrane region" description="Helical" evidence="7">
    <location>
        <begin position="356"/>
        <end position="375"/>
    </location>
</feature>
<sequence>MLYMLYLGVIFVCIVPIFPGILGAILPALGYLPPLNLTEPNIQGLISVFDWAGVWTSISLSIYSSAISTFLACFFSFIIIQASWGTKFWYKLEKTLAPLLALPHVAFAIGFAFLFSPTGLISRLLSLNADLYNYVQSLSGGALLIKDPYALGLIVMLTIKEVPFLLLMSISVLHQFNVEKTLRVSQAMGYRPSQVWWKCIFPRWLSGLRFPIFAVIAYGLSVVDVALVLGPTNPPTFSVLVWQWFNDPDLAMLPRAASGALLLFVIASLMIAANRMVEWVLCKKYIRWQFSGRYGPEISGRFFYLCTFGLTLLIVPITLIWSFAQRWPFPKLLPTQWSNQFWLYEWDNILNAIEQSVFVALVSSTVSLLFAVIAHEYHGKSSWRVPNYIIAIPMLIPQLSILFGIQIMTLLIGTDLYLFWVCWAHVLFAFPYVYLSLDGPWRNFNAKLINVATSLGKSPTYAWWNIKLPNLLPGVVIAWSVGASVSFAQYLPTLMLGSGRVNTITTEAVAIASGADRRVTAIYALWQTFLPLIFFSIAMLMSYKFSQRYRIINKGNSANDATT</sequence>
<keyword evidence="3" id="KW-1003">Cell membrane</keyword>
<dbReference type="EMBL" id="AEIU01000096">
    <property type="protein sequence ID" value="EFP95420.1"/>
    <property type="molecule type" value="Genomic_DNA"/>
</dbReference>
<evidence type="ECO:0000256" key="5">
    <source>
        <dbReference type="ARBA" id="ARBA00022989"/>
    </source>
</evidence>
<feature type="domain" description="ABC transmembrane type-1" evidence="8">
    <location>
        <begin position="349"/>
        <end position="541"/>
    </location>
</feature>
<dbReference type="eggNOG" id="COG4135">
    <property type="taxonomic scope" value="Bacteria"/>
</dbReference>
<dbReference type="OrthoDB" id="7852521at2"/>
<keyword evidence="2" id="KW-0813">Transport</keyword>
<evidence type="ECO:0000256" key="7">
    <source>
        <dbReference type="SAM" id="Phobius"/>
    </source>
</evidence>
<evidence type="ECO:0000256" key="1">
    <source>
        <dbReference type="ARBA" id="ARBA00004651"/>
    </source>
</evidence>
<evidence type="ECO:0000313" key="9">
    <source>
        <dbReference type="EMBL" id="EFP95420.1"/>
    </source>
</evidence>
<feature type="transmembrane region" description="Helical" evidence="7">
    <location>
        <begin position="210"/>
        <end position="230"/>
    </location>
</feature>
<dbReference type="AlphaFoldDB" id="E3BNK1"/>
<evidence type="ECO:0000259" key="8">
    <source>
        <dbReference type="PROSITE" id="PS50928"/>
    </source>
</evidence>
<organism evidence="9 10">
    <name type="scientific">Vibrio caribbeanicus ATCC BAA-2122</name>
    <dbReference type="NCBI Taxonomy" id="796620"/>
    <lineage>
        <taxon>Bacteria</taxon>
        <taxon>Pseudomonadati</taxon>
        <taxon>Pseudomonadota</taxon>
        <taxon>Gammaproteobacteria</taxon>
        <taxon>Vibrionales</taxon>
        <taxon>Vibrionaceae</taxon>
        <taxon>Vibrio</taxon>
    </lineage>
</organism>
<comment type="subcellular location">
    <subcellularLocation>
        <location evidence="1">Cell membrane</location>
        <topology evidence="1">Multi-pass membrane protein</topology>
    </subcellularLocation>
</comment>
<dbReference type="InterPro" id="IPR035906">
    <property type="entry name" value="MetI-like_sf"/>
</dbReference>
<dbReference type="Proteomes" id="UP000002943">
    <property type="component" value="Unassembled WGS sequence"/>
</dbReference>
<dbReference type="GO" id="GO:0055085">
    <property type="term" value="P:transmembrane transport"/>
    <property type="evidence" value="ECO:0007669"/>
    <property type="project" value="InterPro"/>
</dbReference>
<dbReference type="PANTHER" id="PTHR30183:SF6">
    <property type="entry name" value="INNER MEMBRANE ABC TRANSPORTER PERMEASE PROTEIN YNJC"/>
    <property type="match status" value="1"/>
</dbReference>
<evidence type="ECO:0000256" key="3">
    <source>
        <dbReference type="ARBA" id="ARBA00022475"/>
    </source>
</evidence>